<evidence type="ECO:0000313" key="2">
    <source>
        <dbReference type="Proteomes" id="UP000749646"/>
    </source>
</evidence>
<dbReference type="OrthoDB" id="2356566at2759"/>
<dbReference type="EMBL" id="JAAAHW010000357">
    <property type="protein sequence ID" value="KAG0003355.1"/>
    <property type="molecule type" value="Genomic_DNA"/>
</dbReference>
<dbReference type="AlphaFoldDB" id="A0A9P6MJ64"/>
<dbReference type="Proteomes" id="UP000749646">
    <property type="component" value="Unassembled WGS sequence"/>
</dbReference>
<reference evidence="1" key="1">
    <citation type="journal article" date="2020" name="Fungal Divers.">
        <title>Resolving the Mortierellaceae phylogeny through synthesis of multi-gene phylogenetics and phylogenomics.</title>
        <authorList>
            <person name="Vandepol N."/>
            <person name="Liber J."/>
            <person name="Desiro A."/>
            <person name="Na H."/>
            <person name="Kennedy M."/>
            <person name="Barry K."/>
            <person name="Grigoriev I.V."/>
            <person name="Miller A.N."/>
            <person name="O'Donnell K."/>
            <person name="Stajich J.E."/>
            <person name="Bonito G."/>
        </authorList>
    </citation>
    <scope>NUCLEOTIDE SEQUENCE</scope>
    <source>
        <strain evidence="1">MES-2147</strain>
    </source>
</reference>
<accession>A0A9P6MJ64</accession>
<keyword evidence="2" id="KW-1185">Reference proteome</keyword>
<organism evidence="1 2">
    <name type="scientific">Modicella reniformis</name>
    <dbReference type="NCBI Taxonomy" id="1440133"/>
    <lineage>
        <taxon>Eukaryota</taxon>
        <taxon>Fungi</taxon>
        <taxon>Fungi incertae sedis</taxon>
        <taxon>Mucoromycota</taxon>
        <taxon>Mortierellomycotina</taxon>
        <taxon>Mortierellomycetes</taxon>
        <taxon>Mortierellales</taxon>
        <taxon>Mortierellaceae</taxon>
        <taxon>Modicella</taxon>
    </lineage>
</organism>
<proteinExistence type="predicted"/>
<sequence length="369" mass="40952">MALEILAASGWGTNVRQLKFITQSLAKYNNNFGSRVTVDLLKEVLEDNPPSSSASHKITISAKMTLYGVSRQVRRYPESIHSVLPHLLTHSDANTAAFRTISSISLWGVECTSAYLQLLLTPSPSLEQLHLVGIRTYNNDESIPNLPTITATTDATATTTSVCVPKKAAALESLRVTVDGEDSSTDYQESTPVHKLALGEQGFEQLKDFELNHSTSPLSETTELWGTWLSSGFHTAHDSELQKAKHLEAEARALFARLAQLTNLRKLAICRGENNPGVDLSLKTGLDLLAPLEQLEELDVRQSTKEDSLWLDDEVVCRISVNMEVEDAMWIADHWRALRIVRGIWVVPEGIQVLKRLLTAQRRVVSMDD</sequence>
<evidence type="ECO:0000313" key="1">
    <source>
        <dbReference type="EMBL" id="KAG0003355.1"/>
    </source>
</evidence>
<comment type="caution">
    <text evidence="1">The sequence shown here is derived from an EMBL/GenBank/DDBJ whole genome shotgun (WGS) entry which is preliminary data.</text>
</comment>
<protein>
    <submittedName>
        <fullName evidence="1">Uncharacterized protein</fullName>
    </submittedName>
</protein>
<name>A0A9P6MJ64_9FUNG</name>
<gene>
    <name evidence="1" type="ORF">BGZ65_001782</name>
</gene>